<dbReference type="Pfam" id="PF14856">
    <property type="entry name" value="Hce2"/>
    <property type="match status" value="1"/>
</dbReference>
<dbReference type="Proteomes" id="UP001302812">
    <property type="component" value="Unassembled WGS sequence"/>
</dbReference>
<gene>
    <name evidence="3" type="ORF">N656DRAFT_797799</name>
</gene>
<evidence type="ECO:0000313" key="3">
    <source>
        <dbReference type="EMBL" id="KAK4113276.1"/>
    </source>
</evidence>
<feature type="signal peptide" evidence="1">
    <location>
        <begin position="1"/>
        <end position="19"/>
    </location>
</feature>
<dbReference type="EMBL" id="MU853340">
    <property type="protein sequence ID" value="KAK4113276.1"/>
    <property type="molecule type" value="Genomic_DNA"/>
</dbReference>
<dbReference type="InterPro" id="IPR029226">
    <property type="entry name" value="Ecp2-like"/>
</dbReference>
<evidence type="ECO:0000259" key="2">
    <source>
        <dbReference type="Pfam" id="PF14856"/>
    </source>
</evidence>
<organism evidence="3 4">
    <name type="scientific">Canariomyces notabilis</name>
    <dbReference type="NCBI Taxonomy" id="2074819"/>
    <lineage>
        <taxon>Eukaryota</taxon>
        <taxon>Fungi</taxon>
        <taxon>Dikarya</taxon>
        <taxon>Ascomycota</taxon>
        <taxon>Pezizomycotina</taxon>
        <taxon>Sordariomycetes</taxon>
        <taxon>Sordariomycetidae</taxon>
        <taxon>Sordariales</taxon>
        <taxon>Chaetomiaceae</taxon>
        <taxon>Canariomyces</taxon>
    </lineage>
</organism>
<dbReference type="GeneID" id="89941809"/>
<protein>
    <recommendedName>
        <fullName evidence="2">Ecp2 effector protein-like domain-containing protein</fullName>
    </recommendedName>
</protein>
<accession>A0AAN6TF22</accession>
<reference evidence="3" key="1">
    <citation type="journal article" date="2023" name="Mol. Phylogenet. Evol.">
        <title>Genome-scale phylogeny and comparative genomics of the fungal order Sordariales.</title>
        <authorList>
            <person name="Hensen N."/>
            <person name="Bonometti L."/>
            <person name="Westerberg I."/>
            <person name="Brannstrom I.O."/>
            <person name="Guillou S."/>
            <person name="Cros-Aarteil S."/>
            <person name="Calhoun S."/>
            <person name="Haridas S."/>
            <person name="Kuo A."/>
            <person name="Mondo S."/>
            <person name="Pangilinan J."/>
            <person name="Riley R."/>
            <person name="LaButti K."/>
            <person name="Andreopoulos B."/>
            <person name="Lipzen A."/>
            <person name="Chen C."/>
            <person name="Yan M."/>
            <person name="Daum C."/>
            <person name="Ng V."/>
            <person name="Clum A."/>
            <person name="Steindorff A."/>
            <person name="Ohm R.A."/>
            <person name="Martin F."/>
            <person name="Silar P."/>
            <person name="Natvig D.O."/>
            <person name="Lalanne C."/>
            <person name="Gautier V."/>
            <person name="Ament-Velasquez S.L."/>
            <person name="Kruys A."/>
            <person name="Hutchinson M.I."/>
            <person name="Powell A.J."/>
            <person name="Barry K."/>
            <person name="Miller A.N."/>
            <person name="Grigoriev I.V."/>
            <person name="Debuchy R."/>
            <person name="Gladieux P."/>
            <person name="Hiltunen Thoren M."/>
            <person name="Johannesson H."/>
        </authorList>
    </citation>
    <scope>NUCLEOTIDE SEQUENCE</scope>
    <source>
        <strain evidence="3">CBS 508.74</strain>
    </source>
</reference>
<evidence type="ECO:0000313" key="4">
    <source>
        <dbReference type="Proteomes" id="UP001302812"/>
    </source>
</evidence>
<dbReference type="RefSeq" id="XP_064670846.1">
    <property type="nucleotide sequence ID" value="XM_064817684.1"/>
</dbReference>
<comment type="caution">
    <text evidence="3">The sequence shown here is derived from an EMBL/GenBank/DDBJ whole genome shotgun (WGS) entry which is preliminary data.</text>
</comment>
<keyword evidence="1" id="KW-0732">Signal</keyword>
<keyword evidence="4" id="KW-1185">Reference proteome</keyword>
<evidence type="ECO:0000256" key="1">
    <source>
        <dbReference type="SAM" id="SignalP"/>
    </source>
</evidence>
<name>A0AAN6TF22_9PEZI</name>
<dbReference type="AlphaFoldDB" id="A0AAN6TF22"/>
<reference evidence="3" key="2">
    <citation type="submission" date="2023-05" db="EMBL/GenBank/DDBJ databases">
        <authorList>
            <consortium name="Lawrence Berkeley National Laboratory"/>
            <person name="Steindorff A."/>
            <person name="Hensen N."/>
            <person name="Bonometti L."/>
            <person name="Westerberg I."/>
            <person name="Brannstrom I.O."/>
            <person name="Guillou S."/>
            <person name="Cros-Aarteil S."/>
            <person name="Calhoun S."/>
            <person name="Haridas S."/>
            <person name="Kuo A."/>
            <person name="Mondo S."/>
            <person name="Pangilinan J."/>
            <person name="Riley R."/>
            <person name="Labutti K."/>
            <person name="Andreopoulos B."/>
            <person name="Lipzen A."/>
            <person name="Chen C."/>
            <person name="Yanf M."/>
            <person name="Daum C."/>
            <person name="Ng V."/>
            <person name="Clum A."/>
            <person name="Ohm R."/>
            <person name="Martin F."/>
            <person name="Silar P."/>
            <person name="Natvig D."/>
            <person name="Lalanne C."/>
            <person name="Gautier V."/>
            <person name="Ament-Velasquez S.L."/>
            <person name="Kruys A."/>
            <person name="Hutchinson M.I."/>
            <person name="Powell A.J."/>
            <person name="Barry K."/>
            <person name="Miller A.N."/>
            <person name="Grigoriev I.V."/>
            <person name="Debuchy R."/>
            <person name="Gladieux P."/>
            <person name="Thoren M.H."/>
            <person name="Johannesson H."/>
        </authorList>
    </citation>
    <scope>NUCLEOTIDE SEQUENCE</scope>
    <source>
        <strain evidence="3">CBS 508.74</strain>
    </source>
</reference>
<feature type="domain" description="Ecp2 effector protein-like" evidence="2">
    <location>
        <begin position="74"/>
        <end position="173"/>
    </location>
</feature>
<proteinExistence type="predicted"/>
<sequence>MRLSEFCLAIAALLGTCKAAPAGPIRDSIPAPSNLIPGSIQIAEGVWYSNRTGNASVTDLGHELAAQISHCRVEDSTYENQGSGGSPYAKDCWVLHDNIVGDGDWTVTLLDQHQIAQHGSCAFGVTYWGNLGGEPYFLVGNDDVRRIVSRSIELFMFHGNGADRVGTKGRMYCRPGDRPVEWGLYWNPGFSG</sequence>
<feature type="chain" id="PRO_5042818997" description="Ecp2 effector protein-like domain-containing protein" evidence="1">
    <location>
        <begin position="20"/>
        <end position="192"/>
    </location>
</feature>